<reference evidence="1 2" key="1">
    <citation type="journal article" date="2014" name="Agronomy (Basel)">
        <title>A Draft Genome Sequence for Ensete ventricosum, the Drought-Tolerant Tree Against Hunger.</title>
        <authorList>
            <person name="Harrison J."/>
            <person name="Moore K.A."/>
            <person name="Paszkiewicz K."/>
            <person name="Jones T."/>
            <person name="Grant M."/>
            <person name="Ambacheew D."/>
            <person name="Muzemil S."/>
            <person name="Studholme D.J."/>
        </authorList>
    </citation>
    <scope>NUCLEOTIDE SEQUENCE [LARGE SCALE GENOMIC DNA]</scope>
</reference>
<gene>
    <name evidence="1" type="ORF">B296_00012332</name>
</gene>
<name>A0A426ZQ30_ENSVE</name>
<proteinExistence type="predicted"/>
<dbReference type="EMBL" id="AMZH03005562">
    <property type="protein sequence ID" value="RRT66099.1"/>
    <property type="molecule type" value="Genomic_DNA"/>
</dbReference>
<evidence type="ECO:0000313" key="2">
    <source>
        <dbReference type="Proteomes" id="UP000287651"/>
    </source>
</evidence>
<sequence>GVRSRTLGSPPLPTACVLVPVTGALIFVSVRSRWHAPALLAAQPAVLEAPILNARLGAPHLALGLAERCNHANDLAQRHEQRKANKACLRLPEPAMVAWRQEEAKRTRRRAKMQQRGFMTAHSA</sequence>
<accession>A0A426ZQ30</accession>
<evidence type="ECO:0000313" key="1">
    <source>
        <dbReference type="EMBL" id="RRT66099.1"/>
    </source>
</evidence>
<comment type="caution">
    <text evidence="1">The sequence shown here is derived from an EMBL/GenBank/DDBJ whole genome shotgun (WGS) entry which is preliminary data.</text>
</comment>
<organism evidence="1 2">
    <name type="scientific">Ensete ventricosum</name>
    <name type="common">Abyssinian banana</name>
    <name type="synonym">Musa ensete</name>
    <dbReference type="NCBI Taxonomy" id="4639"/>
    <lineage>
        <taxon>Eukaryota</taxon>
        <taxon>Viridiplantae</taxon>
        <taxon>Streptophyta</taxon>
        <taxon>Embryophyta</taxon>
        <taxon>Tracheophyta</taxon>
        <taxon>Spermatophyta</taxon>
        <taxon>Magnoliopsida</taxon>
        <taxon>Liliopsida</taxon>
        <taxon>Zingiberales</taxon>
        <taxon>Musaceae</taxon>
        <taxon>Ensete</taxon>
    </lineage>
</organism>
<dbReference type="Proteomes" id="UP000287651">
    <property type="component" value="Unassembled WGS sequence"/>
</dbReference>
<feature type="non-terminal residue" evidence="1">
    <location>
        <position position="1"/>
    </location>
</feature>
<protein>
    <submittedName>
        <fullName evidence="1">Uncharacterized protein</fullName>
    </submittedName>
</protein>
<dbReference type="AlphaFoldDB" id="A0A426ZQ30"/>